<accession>A0A841KDK0</accession>
<dbReference type="RefSeq" id="WP_183334068.1">
    <property type="nucleotide sequence ID" value="NZ_BMHX01000003.1"/>
</dbReference>
<sequence length="91" mass="9632">MSLRHLLAASAFLAATGLPALAQQGPIPSRSLTCAQLQALVQRQGRVLISTAPHIYATYVNNCAPRDIPSPGYVPARDTPQCVVGYTCLAK</sequence>
<organism evidence="2 3">
    <name type="scientific">Chelatococcus composti</name>
    <dbReference type="NCBI Taxonomy" id="1743235"/>
    <lineage>
        <taxon>Bacteria</taxon>
        <taxon>Pseudomonadati</taxon>
        <taxon>Pseudomonadota</taxon>
        <taxon>Alphaproteobacteria</taxon>
        <taxon>Hyphomicrobiales</taxon>
        <taxon>Chelatococcaceae</taxon>
        <taxon>Chelatococcus</taxon>
    </lineage>
</organism>
<feature type="chain" id="PRO_5032834983" evidence="1">
    <location>
        <begin position="23"/>
        <end position="91"/>
    </location>
</feature>
<reference evidence="2 3" key="1">
    <citation type="submission" date="2020-08" db="EMBL/GenBank/DDBJ databases">
        <title>Genomic Encyclopedia of Type Strains, Phase IV (KMG-IV): sequencing the most valuable type-strain genomes for metagenomic binning, comparative biology and taxonomic classification.</title>
        <authorList>
            <person name="Goeker M."/>
        </authorList>
    </citation>
    <scope>NUCLEOTIDE SEQUENCE [LARGE SCALE GENOMIC DNA]</scope>
    <source>
        <strain evidence="2 3">DSM 101465</strain>
    </source>
</reference>
<keyword evidence="1" id="KW-0732">Signal</keyword>
<evidence type="ECO:0000313" key="2">
    <source>
        <dbReference type="EMBL" id="MBB6168026.1"/>
    </source>
</evidence>
<dbReference type="EMBL" id="JACHEH010000003">
    <property type="protein sequence ID" value="MBB6168026.1"/>
    <property type="molecule type" value="Genomic_DNA"/>
</dbReference>
<dbReference type="AlphaFoldDB" id="A0A841KDK0"/>
<gene>
    <name evidence="2" type="ORF">HNQ73_001649</name>
</gene>
<evidence type="ECO:0000256" key="1">
    <source>
        <dbReference type="SAM" id="SignalP"/>
    </source>
</evidence>
<proteinExistence type="predicted"/>
<comment type="caution">
    <text evidence="2">The sequence shown here is derived from an EMBL/GenBank/DDBJ whole genome shotgun (WGS) entry which is preliminary data.</text>
</comment>
<dbReference type="Proteomes" id="UP000588017">
    <property type="component" value="Unassembled WGS sequence"/>
</dbReference>
<keyword evidence="3" id="KW-1185">Reference proteome</keyword>
<name>A0A841KDK0_9HYPH</name>
<protein>
    <submittedName>
        <fullName evidence="2">Uncharacterized protein</fullName>
    </submittedName>
</protein>
<feature type="signal peptide" evidence="1">
    <location>
        <begin position="1"/>
        <end position="22"/>
    </location>
</feature>
<evidence type="ECO:0000313" key="3">
    <source>
        <dbReference type="Proteomes" id="UP000588017"/>
    </source>
</evidence>